<dbReference type="SUPFAM" id="SSF56935">
    <property type="entry name" value="Porins"/>
    <property type="match status" value="1"/>
</dbReference>
<dbReference type="Proteomes" id="UP000656274">
    <property type="component" value="Unassembled WGS sequence"/>
</dbReference>
<dbReference type="Pfam" id="PF13715">
    <property type="entry name" value="CarbopepD_reg_2"/>
    <property type="match status" value="1"/>
</dbReference>
<evidence type="ECO:0000313" key="3">
    <source>
        <dbReference type="Proteomes" id="UP000656274"/>
    </source>
</evidence>
<feature type="domain" description="TonB-dependent receptor plug" evidence="1">
    <location>
        <begin position="219"/>
        <end position="293"/>
    </location>
</feature>
<keyword evidence="3" id="KW-1185">Reference proteome</keyword>
<organism evidence="2 3">
    <name type="scientific">Flavobacterium proteolyticum</name>
    <dbReference type="NCBI Taxonomy" id="2911683"/>
    <lineage>
        <taxon>Bacteria</taxon>
        <taxon>Pseudomonadati</taxon>
        <taxon>Bacteroidota</taxon>
        <taxon>Flavobacteriia</taxon>
        <taxon>Flavobacteriales</taxon>
        <taxon>Flavobacteriaceae</taxon>
        <taxon>Flavobacterium</taxon>
    </lineage>
</organism>
<protein>
    <submittedName>
        <fullName evidence="2">TonB-dependent receptor</fullName>
    </submittedName>
</protein>
<dbReference type="InterPro" id="IPR012910">
    <property type="entry name" value="Plug_dom"/>
</dbReference>
<sequence>MNYNRFLIIISLFVIVLPLRAQDNGKAILLKKILENIGKTHEVNFNFIEEEIAFFKLIPPSNSLTLQEKLNYISEKTQLKFKFISEKYISVINNQKLDKPLCGYLLDKETKEPIQNATLLVSGTNSYAITNEIGFFELKTKSANTIEISHLNYKSEIIQSSFLYVENCPTIYLKSIINDLEPVVTTLYLTKGISKKRDGTYEVKPKKTGLLPGLTEPDVFQTMQQIPGIHATDESISNTSVRGGTHDQNLFLWNGIRLYQTGHFFGLISSLNPNLAHKINIAKNGTSAFYGDGVSSSVLISTHTDSIENTTGAVGFNLINADFYTKVKTSKKSNIEISGRRSYTDLITSPTYKSYFNKIFQNTIVTNYFDNQNIKYNSKEDFYFYDFTAQYHQKIKQKTDLFIDILSISNVLDVLQTKTENSITTSKYSCLEQQTYGANALLKTNWNAKNRSEISIYASYYNIKSENESIENNQIFNQENTILDTGIKLQNSHILSDNFTFMNGYQFNEIGVRNVDIVNTPVFSRKIKEVLKNHALIAELNYFSVNTKFNGRIGFRQNYIQEFSTFIFEPRIQLNYKFTPFFQLEIMGESKHQTTSQIVDLQQDFLGIEKRRWTLSNNEDIPIVKSNQASLGFSFNKNNWLLTLENFYKKVDGITSMSQGFQNQYEFVKTNGNFTVYGTEFLIQKQFKPITTWVSYTFQENNYEFKTLNAKAFPNNFEIKHHIKSAIISDFKNIKLAIGAQWFTGKPTTLPISTTPIYTDPETPTVGYQAPNSSNLEDYFQVNFSGSYAFAIGTKSKLNFGFSVQNILNNKTSINQHYRINNNTNIVEQVNTFSLERTPNAFLRFTF</sequence>
<reference evidence="2 3" key="1">
    <citation type="submission" date="2020-10" db="EMBL/GenBank/DDBJ databases">
        <title>The genome sequence of Flavobacterium aquaticum 1Y8A.</title>
        <authorList>
            <person name="Liu Y."/>
        </authorList>
    </citation>
    <scope>NUCLEOTIDE SEQUENCE [LARGE SCALE GENOMIC DNA]</scope>
    <source>
        <strain evidence="2 3">1Y8A</strain>
    </source>
</reference>
<dbReference type="EMBL" id="JADFTZ010000002">
    <property type="protein sequence ID" value="MBE9576341.1"/>
    <property type="molecule type" value="Genomic_DNA"/>
</dbReference>
<name>A0ABR9WT57_9FLAO</name>
<dbReference type="InterPro" id="IPR037066">
    <property type="entry name" value="Plug_dom_sf"/>
</dbReference>
<gene>
    <name evidence="2" type="ORF">IM755_06415</name>
</gene>
<accession>A0ABR9WT57</accession>
<proteinExistence type="predicted"/>
<evidence type="ECO:0000313" key="2">
    <source>
        <dbReference type="EMBL" id="MBE9576341.1"/>
    </source>
</evidence>
<dbReference type="RefSeq" id="WP_194094883.1">
    <property type="nucleotide sequence ID" value="NZ_JADFTZ010000002.1"/>
</dbReference>
<comment type="caution">
    <text evidence="2">The sequence shown here is derived from an EMBL/GenBank/DDBJ whole genome shotgun (WGS) entry which is preliminary data.</text>
</comment>
<evidence type="ECO:0000259" key="1">
    <source>
        <dbReference type="Pfam" id="PF07715"/>
    </source>
</evidence>
<dbReference type="SUPFAM" id="SSF49464">
    <property type="entry name" value="Carboxypeptidase regulatory domain-like"/>
    <property type="match status" value="1"/>
</dbReference>
<dbReference type="Gene3D" id="2.170.130.10">
    <property type="entry name" value="TonB-dependent receptor, plug domain"/>
    <property type="match status" value="1"/>
</dbReference>
<dbReference type="Pfam" id="PF07715">
    <property type="entry name" value="Plug"/>
    <property type="match status" value="1"/>
</dbReference>
<dbReference type="InterPro" id="IPR008969">
    <property type="entry name" value="CarboxyPept-like_regulatory"/>
</dbReference>
<keyword evidence="2" id="KW-0675">Receptor</keyword>